<dbReference type="AlphaFoldDB" id="A0A9P5U3W6"/>
<organism evidence="2 3">
    <name type="scientific">Rhodocollybia butyracea</name>
    <dbReference type="NCBI Taxonomy" id="206335"/>
    <lineage>
        <taxon>Eukaryota</taxon>
        <taxon>Fungi</taxon>
        <taxon>Dikarya</taxon>
        <taxon>Basidiomycota</taxon>
        <taxon>Agaricomycotina</taxon>
        <taxon>Agaricomycetes</taxon>
        <taxon>Agaricomycetidae</taxon>
        <taxon>Agaricales</taxon>
        <taxon>Marasmiineae</taxon>
        <taxon>Omphalotaceae</taxon>
        <taxon>Rhodocollybia</taxon>
    </lineage>
</organism>
<dbReference type="OrthoDB" id="2688021at2759"/>
<evidence type="ECO:0000313" key="2">
    <source>
        <dbReference type="EMBL" id="KAF9064969.1"/>
    </source>
</evidence>
<dbReference type="Proteomes" id="UP000772434">
    <property type="component" value="Unassembled WGS sequence"/>
</dbReference>
<feature type="transmembrane region" description="Helical" evidence="1">
    <location>
        <begin position="236"/>
        <end position="258"/>
    </location>
</feature>
<feature type="transmembrane region" description="Helical" evidence="1">
    <location>
        <begin position="113"/>
        <end position="135"/>
    </location>
</feature>
<sequence length="496" mass="54226">MGLVYAGLLSLGFIFSGLLIASHSIGIPSEAYDSNSNLHLNLGYWYRELILLLINMALLKPALLCIGIVHENTLKWTLATEEDRFKENKIRLEFNANFRFLASSVHPWSINGLPATALMAISLAITYAASSMILLELEDTSSGYNTVVSFFSLIVIGVFLLIQSLFAFCAVRTVAVPTWSISPLTTAHILVHNGLLKRHEGRCMLGLADQFKSGARMPNDGAHTAAWDCHDQYARFVGYIMMLVGSGFYWGLVIMGMVESGTQGTQSGSSYSPLININTTVMNFSWNGEAPVAGLVWGLAIQFGFMGGIVTTALTCTETLVALSYDERLWGEIAHKKGSDYSPTFWKKYVVSWQPLAILMAEPVFHWLFGLAVGVSADTGFHVRPIQIFYISGAGVLGLGIIFGAAKFPRKTLCPKTFGHLQTIVDLVDVWPETLEQKMYWGKKKICAAENLGVKSGLATVYHAGTSIEKDGVSTVIGHEWYGGENCPGCFSDLAN</sequence>
<feature type="transmembrane region" description="Helical" evidence="1">
    <location>
        <begin position="50"/>
        <end position="69"/>
    </location>
</feature>
<reference evidence="2" key="1">
    <citation type="submission" date="2020-11" db="EMBL/GenBank/DDBJ databases">
        <authorList>
            <consortium name="DOE Joint Genome Institute"/>
            <person name="Ahrendt S."/>
            <person name="Riley R."/>
            <person name="Andreopoulos W."/>
            <person name="Labutti K."/>
            <person name="Pangilinan J."/>
            <person name="Ruiz-Duenas F.J."/>
            <person name="Barrasa J.M."/>
            <person name="Sanchez-Garcia M."/>
            <person name="Camarero S."/>
            <person name="Miyauchi S."/>
            <person name="Serrano A."/>
            <person name="Linde D."/>
            <person name="Babiker R."/>
            <person name="Drula E."/>
            <person name="Ayuso-Fernandez I."/>
            <person name="Pacheco R."/>
            <person name="Padilla G."/>
            <person name="Ferreira P."/>
            <person name="Barriuso J."/>
            <person name="Kellner H."/>
            <person name="Castanera R."/>
            <person name="Alfaro M."/>
            <person name="Ramirez L."/>
            <person name="Pisabarro A.G."/>
            <person name="Kuo A."/>
            <person name="Tritt A."/>
            <person name="Lipzen A."/>
            <person name="He G."/>
            <person name="Yan M."/>
            <person name="Ng V."/>
            <person name="Cullen D."/>
            <person name="Martin F."/>
            <person name="Rosso M.-N."/>
            <person name="Henrissat B."/>
            <person name="Hibbett D."/>
            <person name="Martinez A.T."/>
            <person name="Grigoriev I.V."/>
        </authorList>
    </citation>
    <scope>NUCLEOTIDE SEQUENCE</scope>
    <source>
        <strain evidence="2">AH 40177</strain>
    </source>
</reference>
<comment type="caution">
    <text evidence="2">The sequence shown here is derived from an EMBL/GenBank/DDBJ whole genome shotgun (WGS) entry which is preliminary data.</text>
</comment>
<keyword evidence="1" id="KW-0472">Membrane</keyword>
<feature type="transmembrane region" description="Helical" evidence="1">
    <location>
        <begin position="292"/>
        <end position="314"/>
    </location>
</feature>
<keyword evidence="3" id="KW-1185">Reference proteome</keyword>
<feature type="transmembrane region" description="Helical" evidence="1">
    <location>
        <begin position="388"/>
        <end position="406"/>
    </location>
</feature>
<keyword evidence="1" id="KW-0812">Transmembrane</keyword>
<dbReference type="EMBL" id="JADNRY010000111">
    <property type="protein sequence ID" value="KAF9064969.1"/>
    <property type="molecule type" value="Genomic_DNA"/>
</dbReference>
<keyword evidence="1" id="KW-1133">Transmembrane helix</keyword>
<proteinExistence type="predicted"/>
<feature type="transmembrane region" description="Helical" evidence="1">
    <location>
        <begin position="147"/>
        <end position="171"/>
    </location>
</feature>
<gene>
    <name evidence="2" type="ORF">BDP27DRAFT_1425265</name>
</gene>
<evidence type="ECO:0000256" key="1">
    <source>
        <dbReference type="SAM" id="Phobius"/>
    </source>
</evidence>
<feature type="transmembrane region" description="Helical" evidence="1">
    <location>
        <begin position="356"/>
        <end position="376"/>
    </location>
</feature>
<evidence type="ECO:0000313" key="3">
    <source>
        <dbReference type="Proteomes" id="UP000772434"/>
    </source>
</evidence>
<protein>
    <submittedName>
        <fullName evidence="2">Uncharacterized protein</fullName>
    </submittedName>
</protein>
<name>A0A9P5U3W6_9AGAR</name>
<accession>A0A9P5U3W6</accession>